<sequence length="91" mass="10538">MDVNRSFQLEARSRTVVPRSLFLMSRVRAKTSCPAPLGWLRDHKQMFCLSSLAKRKYLDSRITGGRRTHLACARPIQFSISFYHWLRAALA</sequence>
<dbReference type="EMBL" id="JANPWB010000011">
    <property type="protein sequence ID" value="KAJ1125320.1"/>
    <property type="molecule type" value="Genomic_DNA"/>
</dbReference>
<protein>
    <submittedName>
        <fullName evidence="1">Uncharacterized protein</fullName>
    </submittedName>
</protein>
<organism evidence="1 2">
    <name type="scientific">Pleurodeles waltl</name>
    <name type="common">Iberian ribbed newt</name>
    <dbReference type="NCBI Taxonomy" id="8319"/>
    <lineage>
        <taxon>Eukaryota</taxon>
        <taxon>Metazoa</taxon>
        <taxon>Chordata</taxon>
        <taxon>Craniata</taxon>
        <taxon>Vertebrata</taxon>
        <taxon>Euteleostomi</taxon>
        <taxon>Amphibia</taxon>
        <taxon>Batrachia</taxon>
        <taxon>Caudata</taxon>
        <taxon>Salamandroidea</taxon>
        <taxon>Salamandridae</taxon>
        <taxon>Pleurodelinae</taxon>
        <taxon>Pleurodeles</taxon>
    </lineage>
</organism>
<reference evidence="1" key="1">
    <citation type="journal article" date="2022" name="bioRxiv">
        <title>Sequencing and chromosome-scale assembly of the giantPleurodeles waltlgenome.</title>
        <authorList>
            <person name="Brown T."/>
            <person name="Elewa A."/>
            <person name="Iarovenko S."/>
            <person name="Subramanian E."/>
            <person name="Araus A.J."/>
            <person name="Petzold A."/>
            <person name="Susuki M."/>
            <person name="Suzuki K.-i.T."/>
            <person name="Hayashi T."/>
            <person name="Toyoda A."/>
            <person name="Oliveira C."/>
            <person name="Osipova E."/>
            <person name="Leigh N.D."/>
            <person name="Simon A."/>
            <person name="Yun M.H."/>
        </authorList>
    </citation>
    <scope>NUCLEOTIDE SEQUENCE</scope>
    <source>
        <strain evidence="1">20211129_DDA</strain>
        <tissue evidence="1">Liver</tissue>
    </source>
</reference>
<accession>A0AAV7PE20</accession>
<keyword evidence="2" id="KW-1185">Reference proteome</keyword>
<dbReference type="AlphaFoldDB" id="A0AAV7PE20"/>
<gene>
    <name evidence="1" type="ORF">NDU88_003752</name>
</gene>
<proteinExistence type="predicted"/>
<dbReference type="Proteomes" id="UP001066276">
    <property type="component" value="Chromosome 7"/>
</dbReference>
<evidence type="ECO:0000313" key="2">
    <source>
        <dbReference type="Proteomes" id="UP001066276"/>
    </source>
</evidence>
<name>A0AAV7PE20_PLEWA</name>
<comment type="caution">
    <text evidence="1">The sequence shown here is derived from an EMBL/GenBank/DDBJ whole genome shotgun (WGS) entry which is preliminary data.</text>
</comment>
<evidence type="ECO:0000313" key="1">
    <source>
        <dbReference type="EMBL" id="KAJ1125320.1"/>
    </source>
</evidence>